<dbReference type="EMBL" id="MT145180">
    <property type="protein sequence ID" value="QJI04443.1"/>
    <property type="molecule type" value="Genomic_DNA"/>
</dbReference>
<gene>
    <name evidence="1" type="ORF">TM448B08560_0006</name>
</gene>
<evidence type="ECO:0000313" key="1">
    <source>
        <dbReference type="EMBL" id="QJI04443.1"/>
    </source>
</evidence>
<sequence length="81" mass="9223">MVNPVINECPECHADQDVLQQSLMENGQNYILAEAMVKSCKGCMRRLGHHLKEARIQVLTLEEFAKMDKLPDGKKLRIGEK</sequence>
<name>A0A6M3Y317_9ZZZZ</name>
<organism evidence="1">
    <name type="scientific">viral metagenome</name>
    <dbReference type="NCBI Taxonomy" id="1070528"/>
    <lineage>
        <taxon>unclassified sequences</taxon>
        <taxon>metagenomes</taxon>
        <taxon>organismal metagenomes</taxon>
    </lineage>
</organism>
<proteinExistence type="predicted"/>
<reference evidence="1" key="1">
    <citation type="submission" date="2020-03" db="EMBL/GenBank/DDBJ databases">
        <title>The deep terrestrial virosphere.</title>
        <authorList>
            <person name="Holmfeldt K."/>
            <person name="Nilsson E."/>
            <person name="Simone D."/>
            <person name="Lopez-Fernandez M."/>
            <person name="Wu X."/>
            <person name="de Brujin I."/>
            <person name="Lundin D."/>
            <person name="Andersson A."/>
            <person name="Bertilsson S."/>
            <person name="Dopson M."/>
        </authorList>
    </citation>
    <scope>NUCLEOTIDE SEQUENCE</scope>
    <source>
        <strain evidence="1">TM448B08560</strain>
    </source>
</reference>
<protein>
    <submittedName>
        <fullName evidence="1">Uncharacterized protein</fullName>
    </submittedName>
</protein>
<accession>A0A6M3Y317</accession>
<dbReference type="AlphaFoldDB" id="A0A6M3Y317"/>